<dbReference type="InterPro" id="IPR006500">
    <property type="entry name" value="Helicase_put_C_phage/plasmid"/>
</dbReference>
<gene>
    <name evidence="5" type="ORF">JW646_06955</name>
</gene>
<dbReference type="KEGG" id="tem:JW646_06955"/>
<feature type="domain" description="SF3 helicase" evidence="4">
    <location>
        <begin position="346"/>
        <end position="504"/>
    </location>
</feature>
<evidence type="ECO:0000256" key="2">
    <source>
        <dbReference type="ARBA" id="ARBA00022801"/>
    </source>
</evidence>
<dbReference type="RefSeq" id="WP_228417032.1">
    <property type="nucleotide sequence ID" value="NZ_CP081135.1"/>
</dbReference>
<keyword evidence="3" id="KW-0067">ATP-binding</keyword>
<protein>
    <recommendedName>
        <fullName evidence="4">SF3 helicase domain-containing protein</fullName>
    </recommendedName>
</protein>
<dbReference type="SUPFAM" id="SSF52540">
    <property type="entry name" value="P-loop containing nucleoside triphosphate hydrolases"/>
    <property type="match status" value="1"/>
</dbReference>
<dbReference type="PROSITE" id="PS51206">
    <property type="entry name" value="SF3_HELICASE_1"/>
    <property type="match status" value="1"/>
</dbReference>
<dbReference type="PANTHER" id="PTHR35372:SF2">
    <property type="entry name" value="SF3 HELICASE DOMAIN-CONTAINING PROTEIN"/>
    <property type="match status" value="1"/>
</dbReference>
<organism evidence="5 6">
    <name type="scientific">Terrisporobacter hibernicus</name>
    <dbReference type="NCBI Taxonomy" id="2813371"/>
    <lineage>
        <taxon>Bacteria</taxon>
        <taxon>Bacillati</taxon>
        <taxon>Bacillota</taxon>
        <taxon>Clostridia</taxon>
        <taxon>Peptostreptococcales</taxon>
        <taxon>Peptostreptococcaceae</taxon>
        <taxon>Terrisporobacter</taxon>
    </lineage>
</organism>
<name>A0AAX2ZIK8_9FIRM</name>
<dbReference type="NCBIfam" id="TIGR01613">
    <property type="entry name" value="primase_Cterm"/>
    <property type="match status" value="1"/>
</dbReference>
<evidence type="ECO:0000256" key="3">
    <source>
        <dbReference type="ARBA" id="ARBA00022840"/>
    </source>
</evidence>
<dbReference type="GO" id="GO:0016787">
    <property type="term" value="F:hydrolase activity"/>
    <property type="evidence" value="ECO:0007669"/>
    <property type="project" value="UniProtKB-KW"/>
</dbReference>
<dbReference type="GO" id="GO:0005524">
    <property type="term" value="F:ATP binding"/>
    <property type="evidence" value="ECO:0007669"/>
    <property type="project" value="UniProtKB-KW"/>
</dbReference>
<dbReference type="EMBL" id="CP081135">
    <property type="protein sequence ID" value="UEL49178.1"/>
    <property type="molecule type" value="Genomic_DNA"/>
</dbReference>
<keyword evidence="6" id="KW-1185">Reference proteome</keyword>
<reference evidence="5 6" key="1">
    <citation type="journal article" date="2023" name="Int. J. Syst. Evol. Microbiol.">
        <title>Terrisporobacter hibernicus sp. nov., isolated from bovine faeces in Northern Ireland.</title>
        <authorList>
            <person name="Mitchell M."/>
            <person name="Nguyen S.V."/>
            <person name="Connor M."/>
            <person name="Fairley D.J."/>
            <person name="Donoghue O."/>
            <person name="Marshall H."/>
            <person name="Koolman L."/>
            <person name="McMullan G."/>
            <person name="Schaffer K.E."/>
            <person name="McGrath J.W."/>
            <person name="Fanning S."/>
        </authorList>
    </citation>
    <scope>NUCLEOTIDE SEQUENCE [LARGE SCALE GENOMIC DNA]</scope>
    <source>
        <strain evidence="5 6">MCA3</strain>
    </source>
</reference>
<evidence type="ECO:0000313" key="5">
    <source>
        <dbReference type="EMBL" id="UEL49178.1"/>
    </source>
</evidence>
<dbReference type="InterPro" id="IPR051620">
    <property type="entry name" value="ORF904-like_C"/>
</dbReference>
<proteinExistence type="predicted"/>
<dbReference type="AlphaFoldDB" id="A0AAX2ZIK8"/>
<keyword evidence="2" id="KW-0378">Hydrolase</keyword>
<sequence length="627" mass="73003">MTNNYNEKDLNYQNGFREEQVKNKKPRLRYPNGKANEVNNVDLAKENVSYKEEQVENKQPMLRYPNGRINEESHIDLVKENVNYQEKQVENKQPMLRYPNRMVNEVVKINSINVGTSCCNANKKVEEQIVIGQNTTEKIDKNIIESNTTTEKKVKPMRDEILEKIDQLIEGKVKEGKGEKNELKDLNLYNFLLENLLRTGLFINIENSMLYYYDSQIGIYILVEGNAGISLLKKICRVFYEKRIKDDIYRSIIQSLITEPDIRVSAKDFFCMNNYFMNFTNGIYSIEDNKIYIDKNMYRNKYFNTCIPINYIDCNFKNYDEAKKTLACKMPHFSNYLSTSLDNNAIRERLLFEIIGYCLSNIKPHKKIIILQGLNSSGKSVLLKFITSLLSEYNSQAVCNMSLKQLGNKFTNSMIETAKLVCSGELDSSNKLDMSIIKKISGGDDLVVEKKYESPRVINSNVKMIFCSNQSLSIKGETTEAMIKRLHTLYFPNEIKEEQQNPDLIQNILNERDYIVSISMLALREMIFRGRFTNDPYSEELCLQYRTQIPELLVDEFISDCLEIDERSFIDNETLDLHYRHFCNINSYPILSMQKLKRELKKRLNVCASKKSINGMTKNILIGVKIK</sequence>
<evidence type="ECO:0000256" key="1">
    <source>
        <dbReference type="ARBA" id="ARBA00022741"/>
    </source>
</evidence>
<evidence type="ECO:0000259" key="4">
    <source>
        <dbReference type="PROSITE" id="PS51206"/>
    </source>
</evidence>
<dbReference type="Gene3D" id="3.40.50.300">
    <property type="entry name" value="P-loop containing nucleotide triphosphate hydrolases"/>
    <property type="match status" value="1"/>
</dbReference>
<evidence type="ECO:0000313" key="6">
    <source>
        <dbReference type="Proteomes" id="UP001198983"/>
    </source>
</evidence>
<accession>A0AAX2ZIK8</accession>
<keyword evidence="1" id="KW-0547">Nucleotide-binding</keyword>
<dbReference type="Pfam" id="PF19263">
    <property type="entry name" value="DUF5906"/>
    <property type="match status" value="1"/>
</dbReference>
<dbReference type="InterPro" id="IPR014015">
    <property type="entry name" value="Helicase_SF3_DNA-vir"/>
</dbReference>
<dbReference type="Proteomes" id="UP001198983">
    <property type="component" value="Chromosome"/>
</dbReference>
<dbReference type="InterPro" id="IPR045455">
    <property type="entry name" value="NrS-1_pol-like_helicase"/>
</dbReference>
<dbReference type="PANTHER" id="PTHR35372">
    <property type="entry name" value="ATP BINDING PROTEIN-RELATED"/>
    <property type="match status" value="1"/>
</dbReference>
<dbReference type="InterPro" id="IPR027417">
    <property type="entry name" value="P-loop_NTPase"/>
</dbReference>